<dbReference type="Pfam" id="PF09663">
    <property type="entry name" value="Amido_AtzD_TrzD"/>
    <property type="match status" value="1"/>
</dbReference>
<dbReference type="Gene3D" id="3.30.1330.160">
    <property type="entry name" value="Cyanuric acid hydrolase/Barbituras, RU C"/>
    <property type="match status" value="1"/>
</dbReference>
<dbReference type="EC" id="3.5.2.15" evidence="3"/>
<feature type="binding site" evidence="3">
    <location>
        <position position="334"/>
    </location>
    <ligand>
        <name>Mg(2+)</name>
        <dbReference type="ChEBI" id="CHEBI:18420"/>
        <note>structural</note>
    </ligand>
</feature>
<reference evidence="4 5" key="1">
    <citation type="submission" date="2020-04" db="EMBL/GenBank/DDBJ databases">
        <title>MicrobeNet Type strains.</title>
        <authorList>
            <person name="Nicholson A.C."/>
        </authorList>
    </citation>
    <scope>NUCLEOTIDE SEQUENCE [LARGE SCALE GENOMIC DNA]</scope>
    <source>
        <strain evidence="4 5">DSM 45078</strain>
    </source>
</reference>
<name>A0A846XF77_9NOCA</name>
<dbReference type="Gene3D" id="3.30.1330.180">
    <property type="entry name" value="Cyanuric acid hydrolase/Barbiturase, RU B"/>
    <property type="match status" value="1"/>
</dbReference>
<feature type="binding site" evidence="3">
    <location>
        <position position="326"/>
    </location>
    <ligand>
        <name>Mg(2+)</name>
        <dbReference type="ChEBI" id="CHEBI:18420"/>
        <note>structural</note>
    </ligand>
</feature>
<dbReference type="InterPro" id="IPR043006">
    <property type="entry name" value="AtzD/Barbiturase_RUB"/>
</dbReference>
<comment type="similarity">
    <text evidence="1 3">Belongs to the cyclic amide hydrolase (CyAH) family.</text>
</comment>
<dbReference type="NCBIfam" id="TIGR02714">
    <property type="entry name" value="amido_AtzD_TrzD"/>
    <property type="match status" value="1"/>
</dbReference>
<feature type="binding site" evidence="3">
    <location>
        <begin position="216"/>
        <end position="217"/>
    </location>
    <ligand>
        <name>substrate</name>
    </ligand>
</feature>
<feature type="binding site" evidence="3">
    <location>
        <position position="179"/>
    </location>
    <ligand>
        <name>substrate</name>
    </ligand>
</feature>
<dbReference type="RefSeq" id="WP_068043748.1">
    <property type="nucleotide sequence ID" value="NZ_JAAXOO010000004.1"/>
</dbReference>
<feature type="binding site" evidence="3">
    <location>
        <position position="330"/>
    </location>
    <ligand>
        <name>Mg(2+)</name>
        <dbReference type="ChEBI" id="CHEBI:18420"/>
        <note>structural</note>
    </ligand>
</feature>
<comment type="activity regulation">
    <text evidence="3">Inhibited by barbituric acid.</text>
</comment>
<feature type="binding site" evidence="3">
    <location>
        <begin position="71"/>
        <end position="72"/>
    </location>
    <ligand>
        <name>substrate</name>
    </ligand>
</feature>
<keyword evidence="3" id="KW-0479">Metal-binding</keyword>
<feature type="active site" description="Nucleophile" evidence="3">
    <location>
        <position position="216"/>
    </location>
</feature>
<dbReference type="AlphaFoldDB" id="A0A846XF77"/>
<dbReference type="HAMAP" id="MF_01989">
    <property type="entry name" value="Cyc_amidohydrol"/>
    <property type="match status" value="1"/>
</dbReference>
<evidence type="ECO:0000256" key="2">
    <source>
        <dbReference type="ARBA" id="ARBA00022801"/>
    </source>
</evidence>
<feature type="binding site" evidence="3">
    <location>
        <position position="277"/>
    </location>
    <ligand>
        <name>Mg(2+)</name>
        <dbReference type="ChEBI" id="CHEBI:18420"/>
        <note>structural</note>
    </ligand>
</feature>
<dbReference type="GO" id="GO:0019381">
    <property type="term" value="P:atrazine catabolic process"/>
    <property type="evidence" value="ECO:0007669"/>
    <property type="project" value="UniProtKB-UniRule"/>
</dbReference>
<comment type="domain">
    <text evidence="3">The monomer structure is formed from three repeating units (RUs) that share the same structure as one another. The monomer, the active site and substrate all possess threefold rotational symmetry, to the extent that the active site possesses three potential Ser-Lys catalytic dyads. It is possible that any or all of the three active-site serines may act as nucleophile (albeit only one can do so per catalytic cycle).</text>
</comment>
<feature type="binding site" evidence="3">
    <location>
        <position position="329"/>
    </location>
    <ligand>
        <name>Mg(2+)</name>
        <dbReference type="ChEBI" id="CHEBI:18420"/>
        <note>structural</note>
    </ligand>
</feature>
<dbReference type="InterPro" id="IPR014086">
    <property type="entry name" value="AtzD/Barbiturase"/>
</dbReference>
<gene>
    <name evidence="4" type="ORF">HGA13_18540</name>
</gene>
<dbReference type="InterPro" id="IPR043008">
    <property type="entry name" value="AtzD/Barbiturase_RUA"/>
</dbReference>
<feature type="site" description="Important for substrate specificity" evidence="3">
    <location>
        <position position="300"/>
    </location>
</feature>
<comment type="caution">
    <text evidence="4">The sequence shown here is derived from an EMBL/GenBank/DDBJ whole genome shotgun (WGS) entry which is preliminary data.</text>
</comment>
<sequence length="352" mass="36227">MTGIALLTVPTADPGDTHAFQVLTESGYRADDLVSVIGKTEGNGCVNDFSRGLAAAIWEPRIPEAAVTVFSGGTEGVLSPHVNLFVRDEKRYPGFDRGLVAAARRSRSLDPAEIGRAAQIDTVTETVAKLLAELGVTPGDVHLVLVKCPLLTSDTITALHTAGQVPVATDTYASMGFSRAASSLGIAVALGECDRETALSALAGEADVWSARASASAGAELDDCHILVVAESPTAANPLRAVHGHMTDAIDLASVQQLLSRIAAEGGTVRQIFAKAEADPTGSVRGLRHTMLTDSDINATRHARGAVGGLLAGLKGDGAVYVSGGAEHQGPPGGGSITVIYELPTPDRNEAP</sequence>
<feature type="binding site" evidence="3">
    <location>
        <begin position="323"/>
        <end position="324"/>
    </location>
    <ligand>
        <name>substrate</name>
    </ligand>
</feature>
<evidence type="ECO:0000256" key="3">
    <source>
        <dbReference type="HAMAP-Rule" id="MF_01989"/>
    </source>
</evidence>
<keyword evidence="2 3" id="KW-0378">Hydrolase</keyword>
<comment type="function">
    <text evidence="3">Responsible for the hydrolysis of cyanuric acid, an intermediate formed during catabolism of s-triazine based compounds in herbicides such as atrazine and polymers such as melamine. Catalyzes the hydrolytic opening of the s-triazine ring of cyanuric acid (2,4,6-trihydroxy-s-triazine) to yield carbon dioxide and carboxybiuret, which spontaneously decarboxylates to biuret.</text>
</comment>
<organism evidence="4 5">
    <name type="scientific">Nocardia speluncae</name>
    <dbReference type="NCBI Taxonomy" id="419477"/>
    <lineage>
        <taxon>Bacteria</taxon>
        <taxon>Bacillati</taxon>
        <taxon>Actinomycetota</taxon>
        <taxon>Actinomycetes</taxon>
        <taxon>Mycobacteriales</taxon>
        <taxon>Nocardiaceae</taxon>
        <taxon>Nocardia</taxon>
    </lineage>
</organism>
<feature type="binding site" evidence="3">
    <location>
        <position position="304"/>
    </location>
    <ligand>
        <name>substrate</name>
    </ligand>
</feature>
<dbReference type="Gene3D" id="3.30.1330.170">
    <property type="entry name" value="Cyanuric acid hydrolase/Barbiturase, RU A"/>
    <property type="match status" value="1"/>
</dbReference>
<keyword evidence="3" id="KW-0460">Magnesium</keyword>
<evidence type="ECO:0000256" key="1">
    <source>
        <dbReference type="ARBA" id="ARBA00010947"/>
    </source>
</evidence>
<comment type="caution">
    <text evidence="3">Lacks conserved residue(s) required for the propagation of feature annotation.</text>
</comment>
<dbReference type="GO" id="GO:0018753">
    <property type="term" value="F:cyanuric acid amidohydrolase activity"/>
    <property type="evidence" value="ECO:0007669"/>
    <property type="project" value="UniProtKB-UniRule"/>
</dbReference>
<keyword evidence="5" id="KW-1185">Reference proteome</keyword>
<evidence type="ECO:0000313" key="4">
    <source>
        <dbReference type="EMBL" id="NKY35051.1"/>
    </source>
</evidence>
<comment type="subunit">
    <text evidence="3">Homotetramer.</text>
</comment>
<comment type="pathway">
    <text evidence="3">Xenobiotic degradation; atrazine degradation; biuret from cyanurate: step 1/1.</text>
</comment>
<dbReference type="GO" id="GO:0046872">
    <property type="term" value="F:metal ion binding"/>
    <property type="evidence" value="ECO:0007669"/>
    <property type="project" value="UniProtKB-UniRule"/>
</dbReference>
<evidence type="ECO:0000313" key="5">
    <source>
        <dbReference type="Proteomes" id="UP000565715"/>
    </source>
</evidence>
<comment type="catalytic activity">
    <reaction evidence="3">
        <text>cyanurate + H2O = 1-carboxybiuret + H(+)</text>
        <dbReference type="Rhea" id="RHEA:70363"/>
        <dbReference type="ChEBI" id="CHEBI:15377"/>
        <dbReference type="ChEBI" id="CHEBI:15378"/>
        <dbReference type="ChEBI" id="CHEBI:38028"/>
        <dbReference type="ChEBI" id="CHEBI:142864"/>
        <dbReference type="EC" id="3.5.2.15"/>
    </reaction>
</comment>
<dbReference type="InterPro" id="IPR043007">
    <property type="entry name" value="AtzD/Barbiturase_RUC"/>
</dbReference>
<accession>A0A846XF77</accession>
<dbReference type="EMBL" id="JAAXOO010000004">
    <property type="protein sequence ID" value="NKY35051.1"/>
    <property type="molecule type" value="Genomic_DNA"/>
</dbReference>
<protein>
    <recommendedName>
        <fullName evidence="3">Cyanuric acid amidohydrolase</fullName>
        <shortName evidence="3">CAH</shortName>
        <ecNumber evidence="3">3.5.2.15</ecNumber>
    </recommendedName>
</protein>
<dbReference type="Proteomes" id="UP000565715">
    <property type="component" value="Unassembled WGS sequence"/>
</dbReference>
<feature type="region of interest" description="RU A" evidence="3">
    <location>
        <begin position="1"/>
        <end position="91"/>
    </location>
</feature>
<feature type="binding site" evidence="3">
    <location>
        <position position="51"/>
    </location>
    <ligand>
        <name>substrate</name>
    </ligand>
</feature>
<feature type="binding site" evidence="3">
    <location>
        <position position="331"/>
    </location>
    <ligand>
        <name>Mg(2+)</name>
        <dbReference type="ChEBI" id="CHEBI:18420"/>
        <note>structural</note>
    </ligand>
</feature>
<feature type="region of interest" description="RU C" evidence="3">
    <location>
        <begin position="239"/>
        <end position="352"/>
    </location>
</feature>
<feature type="active site" evidence="3">
    <location>
        <position position="147"/>
    </location>
</feature>
<proteinExistence type="inferred from homology"/>
<dbReference type="UniPathway" id="UPA00008">
    <property type="reaction ID" value="UER00502"/>
</dbReference>